<sequence>GLDITAVHEYRKPLERASKCLPRLRRESGSRTRVEKRVEKVRNVRSSQFPNVWSAPFEIRAAYIILLRSLKRVVFL</sequence>
<evidence type="ECO:0000313" key="2">
    <source>
        <dbReference type="Proteomes" id="UP001189624"/>
    </source>
</evidence>
<keyword evidence="2" id="KW-1185">Reference proteome</keyword>
<proteinExistence type="predicted"/>
<accession>A0AA86SWG4</accession>
<feature type="non-terminal residue" evidence="1">
    <location>
        <position position="1"/>
    </location>
</feature>
<dbReference type="Gramene" id="rna-AYBTSS11_LOCUS16877">
    <property type="protein sequence ID" value="CAJ1956836.1"/>
    <property type="gene ID" value="gene-AYBTSS11_LOCUS16877"/>
</dbReference>
<dbReference type="Proteomes" id="UP001189624">
    <property type="component" value="Chromosome 5"/>
</dbReference>
<organism evidence="1 2">
    <name type="scientific">Sphenostylis stenocarpa</name>
    <dbReference type="NCBI Taxonomy" id="92480"/>
    <lineage>
        <taxon>Eukaryota</taxon>
        <taxon>Viridiplantae</taxon>
        <taxon>Streptophyta</taxon>
        <taxon>Embryophyta</taxon>
        <taxon>Tracheophyta</taxon>
        <taxon>Spermatophyta</taxon>
        <taxon>Magnoliopsida</taxon>
        <taxon>eudicotyledons</taxon>
        <taxon>Gunneridae</taxon>
        <taxon>Pentapetalae</taxon>
        <taxon>rosids</taxon>
        <taxon>fabids</taxon>
        <taxon>Fabales</taxon>
        <taxon>Fabaceae</taxon>
        <taxon>Papilionoideae</taxon>
        <taxon>50 kb inversion clade</taxon>
        <taxon>NPAAA clade</taxon>
        <taxon>indigoferoid/millettioid clade</taxon>
        <taxon>Phaseoleae</taxon>
        <taxon>Sphenostylis</taxon>
    </lineage>
</organism>
<gene>
    <name evidence="1" type="ORF">AYBTSS11_LOCUS16877</name>
</gene>
<protein>
    <submittedName>
        <fullName evidence="1">Uncharacterized protein</fullName>
    </submittedName>
</protein>
<name>A0AA86SWG4_9FABA</name>
<dbReference type="AlphaFoldDB" id="A0AA86SWG4"/>
<reference evidence="1" key="1">
    <citation type="submission" date="2023-10" db="EMBL/GenBank/DDBJ databases">
        <authorList>
            <person name="Domelevo Entfellner J.-B."/>
        </authorList>
    </citation>
    <scope>NUCLEOTIDE SEQUENCE</scope>
</reference>
<evidence type="ECO:0000313" key="1">
    <source>
        <dbReference type="EMBL" id="CAJ1956836.1"/>
    </source>
</evidence>
<dbReference type="EMBL" id="OY731402">
    <property type="protein sequence ID" value="CAJ1956836.1"/>
    <property type="molecule type" value="Genomic_DNA"/>
</dbReference>